<dbReference type="Gene3D" id="1.25.40.10">
    <property type="entry name" value="Tetratricopeptide repeat domain"/>
    <property type="match status" value="3"/>
</dbReference>
<feature type="coiled-coil region" evidence="7">
    <location>
        <begin position="913"/>
        <end position="940"/>
    </location>
</feature>
<feature type="DNA-binding region" description="OmpR/PhoB-type" evidence="6">
    <location>
        <begin position="1"/>
        <end position="96"/>
    </location>
</feature>
<accession>A0AB39PY90</accession>
<dbReference type="Gene3D" id="3.40.50.300">
    <property type="entry name" value="P-loop containing nucleotide triphosphate hydrolases"/>
    <property type="match status" value="1"/>
</dbReference>
<dbReference type="CDD" id="cd15831">
    <property type="entry name" value="BTAD"/>
    <property type="match status" value="1"/>
</dbReference>
<evidence type="ECO:0000259" key="9">
    <source>
        <dbReference type="PROSITE" id="PS51755"/>
    </source>
</evidence>
<dbReference type="PRINTS" id="PR00364">
    <property type="entry name" value="DISEASERSIST"/>
</dbReference>
<dbReference type="InterPro" id="IPR001867">
    <property type="entry name" value="OmpR/PhoB-type_DNA-bd"/>
</dbReference>
<reference evidence="10" key="1">
    <citation type="submission" date="2024-07" db="EMBL/GenBank/DDBJ databases">
        <authorList>
            <person name="Yu S.T."/>
        </authorList>
    </citation>
    <scope>NUCLEOTIDE SEQUENCE</scope>
    <source>
        <strain evidence="10">R28</strain>
    </source>
</reference>
<evidence type="ECO:0000256" key="1">
    <source>
        <dbReference type="ARBA" id="ARBA00005820"/>
    </source>
</evidence>
<dbReference type="GO" id="GO:0003677">
    <property type="term" value="F:DNA binding"/>
    <property type="evidence" value="ECO:0007669"/>
    <property type="project" value="UniProtKB-UniRule"/>
</dbReference>
<keyword evidence="3" id="KW-0805">Transcription regulation</keyword>
<dbReference type="GO" id="GO:0000160">
    <property type="term" value="P:phosphorelay signal transduction system"/>
    <property type="evidence" value="ECO:0007669"/>
    <property type="project" value="UniProtKB-KW"/>
</dbReference>
<feature type="compositionally biased region" description="Basic and acidic residues" evidence="8">
    <location>
        <begin position="117"/>
        <end position="134"/>
    </location>
</feature>
<dbReference type="Pfam" id="PF03704">
    <property type="entry name" value="BTAD"/>
    <property type="match status" value="1"/>
</dbReference>
<protein>
    <submittedName>
        <fullName evidence="10">BTAD domain-containing putative transcriptional regulator</fullName>
    </submittedName>
</protein>
<dbReference type="GO" id="GO:0043531">
    <property type="term" value="F:ADP binding"/>
    <property type="evidence" value="ECO:0007669"/>
    <property type="project" value="InterPro"/>
</dbReference>
<dbReference type="InterPro" id="IPR016032">
    <property type="entry name" value="Sig_transdc_resp-reg_C-effctor"/>
</dbReference>
<evidence type="ECO:0000256" key="5">
    <source>
        <dbReference type="ARBA" id="ARBA00023163"/>
    </source>
</evidence>
<name>A0AB39PY90_9ACTN</name>
<dbReference type="Gene3D" id="1.10.10.10">
    <property type="entry name" value="Winged helix-like DNA-binding domain superfamily/Winged helix DNA-binding domain"/>
    <property type="match status" value="1"/>
</dbReference>
<dbReference type="AlphaFoldDB" id="A0AB39PY90"/>
<keyword evidence="2" id="KW-0902">Two-component regulatory system</keyword>
<dbReference type="InterPro" id="IPR019734">
    <property type="entry name" value="TPR_rpt"/>
</dbReference>
<feature type="region of interest" description="Disordered" evidence="8">
    <location>
        <begin position="269"/>
        <end position="289"/>
    </location>
</feature>
<dbReference type="PROSITE" id="PS51755">
    <property type="entry name" value="OMPR_PHOB"/>
    <property type="match status" value="1"/>
</dbReference>
<keyword evidence="4 6" id="KW-0238">DNA-binding</keyword>
<dbReference type="SUPFAM" id="SSF48452">
    <property type="entry name" value="TPR-like"/>
    <property type="match status" value="3"/>
</dbReference>
<dbReference type="GO" id="GO:0006355">
    <property type="term" value="P:regulation of DNA-templated transcription"/>
    <property type="evidence" value="ECO:0007669"/>
    <property type="project" value="InterPro"/>
</dbReference>
<organism evidence="10">
    <name type="scientific">Streptomyces sp. R28</name>
    <dbReference type="NCBI Taxonomy" id="3238628"/>
    <lineage>
        <taxon>Bacteria</taxon>
        <taxon>Bacillati</taxon>
        <taxon>Actinomycetota</taxon>
        <taxon>Actinomycetes</taxon>
        <taxon>Kitasatosporales</taxon>
        <taxon>Streptomycetaceae</taxon>
        <taxon>Streptomyces</taxon>
    </lineage>
</organism>
<comment type="similarity">
    <text evidence="1">Belongs to the AfsR/DnrI/RedD regulatory family.</text>
</comment>
<dbReference type="SUPFAM" id="SSF46894">
    <property type="entry name" value="C-terminal effector domain of the bipartite response regulators"/>
    <property type="match status" value="1"/>
</dbReference>
<keyword evidence="7" id="KW-0175">Coiled coil</keyword>
<dbReference type="InterPro" id="IPR011990">
    <property type="entry name" value="TPR-like_helical_dom_sf"/>
</dbReference>
<dbReference type="InterPro" id="IPR027417">
    <property type="entry name" value="P-loop_NTPase"/>
</dbReference>
<evidence type="ECO:0000256" key="2">
    <source>
        <dbReference type="ARBA" id="ARBA00023012"/>
    </source>
</evidence>
<dbReference type="InterPro" id="IPR036388">
    <property type="entry name" value="WH-like_DNA-bd_sf"/>
</dbReference>
<dbReference type="RefSeq" id="WP_369170488.1">
    <property type="nucleotide sequence ID" value="NZ_CP163439.1"/>
</dbReference>
<dbReference type="Pfam" id="PF13374">
    <property type="entry name" value="TPR_10"/>
    <property type="match status" value="1"/>
</dbReference>
<gene>
    <name evidence="10" type="ORF">AB5J49_22935</name>
</gene>
<dbReference type="PANTHER" id="PTHR35807:SF1">
    <property type="entry name" value="TRANSCRIPTIONAL REGULATOR REDD"/>
    <property type="match status" value="1"/>
</dbReference>
<dbReference type="InterPro" id="IPR005158">
    <property type="entry name" value="BTAD"/>
</dbReference>
<dbReference type="SMART" id="SM00028">
    <property type="entry name" value="TPR"/>
    <property type="match status" value="6"/>
</dbReference>
<keyword evidence="5" id="KW-0804">Transcription</keyword>
<evidence type="ECO:0000313" key="10">
    <source>
        <dbReference type="EMBL" id="XDQ35968.1"/>
    </source>
</evidence>
<evidence type="ECO:0000256" key="8">
    <source>
        <dbReference type="SAM" id="MobiDB-lite"/>
    </source>
</evidence>
<evidence type="ECO:0000256" key="3">
    <source>
        <dbReference type="ARBA" id="ARBA00023015"/>
    </source>
</evidence>
<dbReference type="PANTHER" id="PTHR35807">
    <property type="entry name" value="TRANSCRIPTIONAL REGULATOR REDD-RELATED"/>
    <property type="match status" value="1"/>
</dbReference>
<proteinExistence type="inferred from homology"/>
<feature type="domain" description="OmpR/PhoB-type" evidence="9">
    <location>
        <begin position="1"/>
        <end position="96"/>
    </location>
</feature>
<sequence>MEIRLLGPVQAWADGAEVDLGRPRQRCVLAVLLMEANRVVPIGTLIDRVWGDDPPDTVRNVVYGYVGRLKTALRAADQGSTGVHLDRSSGGYTLRTPTGRVDLYRFRELVGQARAKEKEARAKEKEGRAGEREAGTAAAADDQVAELLERALQMWRGEPLTGLTGAWAQATRDRLVSERVVTLLQYHEVQLLRGRHEEILPRLRELAAAHPLDERMAGQLLTALYRCGLQAEALLHYDDVRKRLAEDLGVDPAPELQTLHQLILTNDPAAAAPTPHQPGRPDRDLTPSVPAELPHDAAGFAGRTDELARLHALLPPEQAPGPSNTVVISAIGGAAGIGKTALAVHWAHQVRARFPDGQLYVNLHGFDHDRPPLKAGEALELLLRGLGLRASEIPLNDEAQARAYRTLLAGRRLLVLLDNAASAEQVRPLLPGSPSCCVVVTSRNRLGDLVARDGAHALPLDLLLPAEARALLSRTLGEDRLGEDPSAVEELIRLCGSLPLALRVAAARLTGDPGLRPADLVAEMSEGNRLEALAPDDADDSPLRTAFSASYRVLSPAARRLFRLLGLFPGPEFTAEVAAAFLDIPLPQARRTLGALAAAHLIEPATAGRYRFHDLLREYAQEIARAEETAADRDAALRRVLVWYLNAARATGGTWLFPELPHDLAPGDRPGLPPAAGAGAGPWLEAERANLLAVINHAGRHGPRPLTWHLTNALFGDFWLHLPRATWQATAQTALDAAMAEGDLHGQAAVHCVLGLLKSDRGWGRQALDHHTQLREISREIGWVTGEAAGLGGLAQAEWSMARLDSAYEHVTTGLRIARAAGNRYLEALGLVVLGVTCRDLGRLREAAEHLETAILRNEEIGWHDHSLALQNLGWAYWELGRLTEGLDALGSKVSPDHRGGHRDDRAMMLDSVARINLELGRHEEALEQAERALAMSKAKGRRWIQAGILNTIAAAHRELAHPDRAERAGRQALTLAQQSGHRRTEADCTLGLSLTLRQLGRLDQARSHAEQALSLARDYSFRVVEAQALSVLCDIAESEAAPATAVALGHEALAIHRETGHRLGEARTLMTLSRVLHQNEAAAADLMRQQALAIFSDVGVAPR</sequence>
<evidence type="ECO:0000256" key="6">
    <source>
        <dbReference type="PROSITE-ProRule" id="PRU01091"/>
    </source>
</evidence>
<feature type="region of interest" description="Disordered" evidence="8">
    <location>
        <begin position="117"/>
        <end position="138"/>
    </location>
</feature>
<dbReference type="SUPFAM" id="SSF52540">
    <property type="entry name" value="P-loop containing nucleoside triphosphate hydrolases"/>
    <property type="match status" value="1"/>
</dbReference>
<evidence type="ECO:0000256" key="4">
    <source>
        <dbReference type="ARBA" id="ARBA00023125"/>
    </source>
</evidence>
<dbReference type="SMART" id="SM01043">
    <property type="entry name" value="BTAD"/>
    <property type="match status" value="1"/>
</dbReference>
<dbReference type="SMART" id="SM00862">
    <property type="entry name" value="Trans_reg_C"/>
    <property type="match status" value="1"/>
</dbReference>
<dbReference type="EMBL" id="CP163439">
    <property type="protein sequence ID" value="XDQ35968.1"/>
    <property type="molecule type" value="Genomic_DNA"/>
</dbReference>
<dbReference type="InterPro" id="IPR051677">
    <property type="entry name" value="AfsR-DnrI-RedD_regulator"/>
</dbReference>
<evidence type="ECO:0000256" key="7">
    <source>
        <dbReference type="SAM" id="Coils"/>
    </source>
</evidence>
<dbReference type="Pfam" id="PF00486">
    <property type="entry name" value="Trans_reg_C"/>
    <property type="match status" value="1"/>
</dbReference>